<comment type="caution">
    <text evidence="2">The sequence shown here is derived from an EMBL/GenBank/DDBJ whole genome shotgun (WGS) entry which is preliminary data.</text>
</comment>
<name>A0A553K4H2_9ACTN</name>
<keyword evidence="3" id="KW-1185">Reference proteome</keyword>
<dbReference type="Proteomes" id="UP000317638">
    <property type="component" value="Unassembled WGS sequence"/>
</dbReference>
<dbReference type="GO" id="GO:0005829">
    <property type="term" value="C:cytosol"/>
    <property type="evidence" value="ECO:0007669"/>
    <property type="project" value="TreeGrafter"/>
</dbReference>
<evidence type="ECO:0000313" key="2">
    <source>
        <dbReference type="EMBL" id="TRY19596.1"/>
    </source>
</evidence>
<dbReference type="InterPro" id="IPR036812">
    <property type="entry name" value="NAD(P)_OxRdtase_dom_sf"/>
</dbReference>
<dbReference type="GO" id="GO:0016491">
    <property type="term" value="F:oxidoreductase activity"/>
    <property type="evidence" value="ECO:0007669"/>
    <property type="project" value="InterPro"/>
</dbReference>
<dbReference type="InterPro" id="IPR020471">
    <property type="entry name" value="AKR"/>
</dbReference>
<dbReference type="InterPro" id="IPR023210">
    <property type="entry name" value="NADP_OxRdtase_dom"/>
</dbReference>
<dbReference type="SUPFAM" id="SSF51430">
    <property type="entry name" value="NAD(P)-linked oxidoreductase"/>
    <property type="match status" value="1"/>
</dbReference>
<dbReference type="AlphaFoldDB" id="A0A553K4H2"/>
<sequence>MQPVATTPITLGASHLGKRDDAAALADALLASPLGNVDTSNNYADGRSEQLLGEAIRRVGGLPEGKLVYSKADRTDEGVFDGDRVRRSLEESLERLGLQRLPIYFFHDPFSVTFEESMAPDGGVPALVRLREEGVIGAIGIATGPIAQTDQYVNTGLFDAVLSHNRFTLVDRMAEPTFRRARELGMTVFNAAPFGGGTLANGQASYGYREMPAEFAAHLQRVRDLADRMGVDLAAAAVRFSTRSELVDTTVVGVSTLQRLEQLGQLLATQVPDDFFDAVEQLGPPPASGND</sequence>
<gene>
    <name evidence="2" type="ORF">FOJ82_01465</name>
</gene>
<reference evidence="2 3" key="1">
    <citation type="submission" date="2019-07" db="EMBL/GenBank/DDBJ databases">
        <authorList>
            <person name="Zhou L.-Y."/>
        </authorList>
    </citation>
    <scope>NUCLEOTIDE SEQUENCE [LARGE SCALE GENOMIC DNA]</scope>
    <source>
        <strain evidence="2 3">YIM 101269</strain>
    </source>
</reference>
<evidence type="ECO:0000313" key="3">
    <source>
        <dbReference type="Proteomes" id="UP000317638"/>
    </source>
</evidence>
<dbReference type="Pfam" id="PF00248">
    <property type="entry name" value="Aldo_ket_red"/>
    <property type="match status" value="1"/>
</dbReference>
<feature type="domain" description="NADP-dependent oxidoreductase" evidence="1">
    <location>
        <begin position="8"/>
        <end position="282"/>
    </location>
</feature>
<dbReference type="PANTHER" id="PTHR42686">
    <property type="entry name" value="GH17980P-RELATED"/>
    <property type="match status" value="1"/>
</dbReference>
<accession>A0A553K4H2</accession>
<dbReference type="PANTHER" id="PTHR42686:SF1">
    <property type="entry name" value="GH17980P-RELATED"/>
    <property type="match status" value="1"/>
</dbReference>
<evidence type="ECO:0000259" key="1">
    <source>
        <dbReference type="Pfam" id="PF00248"/>
    </source>
</evidence>
<protein>
    <submittedName>
        <fullName evidence="2">Aldo/keto reductase</fullName>
    </submittedName>
</protein>
<dbReference type="OrthoDB" id="9768851at2"/>
<organism evidence="2 3">
    <name type="scientific">Tessaracoccus rhinocerotis</name>
    <dbReference type="NCBI Taxonomy" id="1689449"/>
    <lineage>
        <taxon>Bacteria</taxon>
        <taxon>Bacillati</taxon>
        <taxon>Actinomycetota</taxon>
        <taxon>Actinomycetes</taxon>
        <taxon>Propionibacteriales</taxon>
        <taxon>Propionibacteriaceae</taxon>
        <taxon>Tessaracoccus</taxon>
    </lineage>
</organism>
<dbReference type="RefSeq" id="WP_143936682.1">
    <property type="nucleotide sequence ID" value="NZ_VKKG01000001.1"/>
</dbReference>
<dbReference type="Gene3D" id="3.20.20.100">
    <property type="entry name" value="NADP-dependent oxidoreductase domain"/>
    <property type="match status" value="1"/>
</dbReference>
<dbReference type="EMBL" id="VKKG01000001">
    <property type="protein sequence ID" value="TRY19596.1"/>
    <property type="molecule type" value="Genomic_DNA"/>
</dbReference>
<proteinExistence type="predicted"/>